<dbReference type="GO" id="GO:0006227">
    <property type="term" value="P:dUDP biosynthetic process"/>
    <property type="evidence" value="ECO:0007669"/>
    <property type="project" value="TreeGrafter"/>
</dbReference>
<evidence type="ECO:0000256" key="6">
    <source>
        <dbReference type="ARBA" id="ARBA00022741"/>
    </source>
</evidence>
<dbReference type="GO" id="GO:0006233">
    <property type="term" value="P:dTDP biosynthetic process"/>
    <property type="evidence" value="ECO:0007669"/>
    <property type="project" value="InterPro"/>
</dbReference>
<comment type="caution">
    <text evidence="13">The sequence shown here is derived from an EMBL/GenBank/DDBJ whole genome shotgun (WGS) entry which is preliminary data.</text>
</comment>
<evidence type="ECO:0000256" key="7">
    <source>
        <dbReference type="ARBA" id="ARBA00022777"/>
    </source>
</evidence>
<keyword evidence="8 11" id="KW-0067">ATP-binding</keyword>
<dbReference type="Gene3D" id="3.40.50.300">
    <property type="entry name" value="P-loop containing nucleotide triphosphate hydrolases"/>
    <property type="match status" value="1"/>
</dbReference>
<sequence length="215" mass="23502">MVKLSKGLFIVFDGPEGAGKSTQIQLLQAAFAANNKQVVVAVDPGGTCAGLKICEILKDQNTLNLSPETEALLFAASRAQLINEIIQPALTAGKVVICDRFVSASHAYQGSASGVGDENISWLYDFISGGLWPDLFLIFSLDPEKGLRRKTEKDRIELRPLEFHQAVLLGFKQFAEAHQGSCQFIFAGTRAIDIHKQIIEDINSRFDLTLPAQNI</sequence>
<dbReference type="NCBIfam" id="TIGR00041">
    <property type="entry name" value="DTMP_kinase"/>
    <property type="match status" value="1"/>
</dbReference>
<evidence type="ECO:0000256" key="4">
    <source>
        <dbReference type="ARBA" id="ARBA00022679"/>
    </source>
</evidence>
<dbReference type="PANTHER" id="PTHR10344">
    <property type="entry name" value="THYMIDYLATE KINASE"/>
    <property type="match status" value="1"/>
</dbReference>
<evidence type="ECO:0000256" key="9">
    <source>
        <dbReference type="ARBA" id="ARBA00048743"/>
    </source>
</evidence>
<dbReference type="InterPro" id="IPR027417">
    <property type="entry name" value="P-loop_NTPase"/>
</dbReference>
<dbReference type="GO" id="GO:0005829">
    <property type="term" value="C:cytosol"/>
    <property type="evidence" value="ECO:0007669"/>
    <property type="project" value="TreeGrafter"/>
</dbReference>
<keyword evidence="6 11" id="KW-0547">Nucleotide-binding</keyword>
<proteinExistence type="inferred from homology"/>
<comment type="similarity">
    <text evidence="1 11">Belongs to the thymidylate kinase family.</text>
</comment>
<evidence type="ECO:0000313" key="13">
    <source>
        <dbReference type="EMBL" id="TSC93589.1"/>
    </source>
</evidence>
<dbReference type="GO" id="GO:0006235">
    <property type="term" value="P:dTTP biosynthetic process"/>
    <property type="evidence" value="ECO:0007669"/>
    <property type="project" value="UniProtKB-UniRule"/>
</dbReference>
<evidence type="ECO:0000313" key="14">
    <source>
        <dbReference type="Proteomes" id="UP000316495"/>
    </source>
</evidence>
<evidence type="ECO:0000256" key="11">
    <source>
        <dbReference type="HAMAP-Rule" id="MF_00165"/>
    </source>
</evidence>
<evidence type="ECO:0000256" key="8">
    <source>
        <dbReference type="ARBA" id="ARBA00022840"/>
    </source>
</evidence>
<keyword evidence="4 11" id="KW-0808">Transferase</keyword>
<evidence type="ECO:0000256" key="2">
    <source>
        <dbReference type="ARBA" id="ARBA00012980"/>
    </source>
</evidence>
<comment type="catalytic activity">
    <reaction evidence="9 11">
        <text>dTMP + ATP = dTDP + ADP</text>
        <dbReference type="Rhea" id="RHEA:13517"/>
        <dbReference type="ChEBI" id="CHEBI:30616"/>
        <dbReference type="ChEBI" id="CHEBI:58369"/>
        <dbReference type="ChEBI" id="CHEBI:63528"/>
        <dbReference type="ChEBI" id="CHEBI:456216"/>
        <dbReference type="EC" id="2.7.4.9"/>
    </reaction>
</comment>
<evidence type="ECO:0000256" key="1">
    <source>
        <dbReference type="ARBA" id="ARBA00009776"/>
    </source>
</evidence>
<name>A0A554LLS5_9BACT</name>
<organism evidence="13 14">
    <name type="scientific">Candidatus Berkelbacteria bacterium Athens1014_28</name>
    <dbReference type="NCBI Taxonomy" id="2017145"/>
    <lineage>
        <taxon>Bacteria</taxon>
        <taxon>Candidatus Berkelbacteria</taxon>
    </lineage>
</organism>
<accession>A0A554LLS5</accession>
<feature type="binding site" evidence="11">
    <location>
        <begin position="14"/>
        <end position="21"/>
    </location>
    <ligand>
        <name>ATP</name>
        <dbReference type="ChEBI" id="CHEBI:30616"/>
    </ligand>
</feature>
<dbReference type="Pfam" id="PF02223">
    <property type="entry name" value="Thymidylate_kin"/>
    <property type="match status" value="1"/>
</dbReference>
<keyword evidence="5 11" id="KW-0545">Nucleotide biosynthesis</keyword>
<feature type="domain" description="Thymidylate kinase-like" evidence="12">
    <location>
        <begin position="12"/>
        <end position="198"/>
    </location>
</feature>
<dbReference type="PANTHER" id="PTHR10344:SF4">
    <property type="entry name" value="UMP-CMP KINASE 2, MITOCHONDRIAL"/>
    <property type="match status" value="1"/>
</dbReference>
<dbReference type="EMBL" id="VMGN01000039">
    <property type="protein sequence ID" value="TSC93589.1"/>
    <property type="molecule type" value="Genomic_DNA"/>
</dbReference>
<dbReference type="InterPro" id="IPR039430">
    <property type="entry name" value="Thymidylate_kin-like_dom"/>
</dbReference>
<evidence type="ECO:0000256" key="5">
    <source>
        <dbReference type="ARBA" id="ARBA00022727"/>
    </source>
</evidence>
<dbReference type="GO" id="GO:0004798">
    <property type="term" value="F:dTMP kinase activity"/>
    <property type="evidence" value="ECO:0007669"/>
    <property type="project" value="UniProtKB-UniRule"/>
</dbReference>
<evidence type="ECO:0000259" key="12">
    <source>
        <dbReference type="Pfam" id="PF02223"/>
    </source>
</evidence>
<dbReference type="GO" id="GO:0005524">
    <property type="term" value="F:ATP binding"/>
    <property type="evidence" value="ECO:0007669"/>
    <property type="project" value="UniProtKB-UniRule"/>
</dbReference>
<dbReference type="EC" id="2.7.4.9" evidence="2 11"/>
<keyword evidence="7 11" id="KW-0418">Kinase</keyword>
<dbReference type="AlphaFoldDB" id="A0A554LLS5"/>
<evidence type="ECO:0000256" key="3">
    <source>
        <dbReference type="ARBA" id="ARBA00017144"/>
    </source>
</evidence>
<protein>
    <recommendedName>
        <fullName evidence="3 11">Thymidylate kinase</fullName>
        <ecNumber evidence="2 11">2.7.4.9</ecNumber>
    </recommendedName>
    <alternativeName>
        <fullName evidence="11">dTMP kinase</fullName>
    </alternativeName>
</protein>
<dbReference type="CDD" id="cd01672">
    <property type="entry name" value="TMPK"/>
    <property type="match status" value="1"/>
</dbReference>
<dbReference type="FunFam" id="3.40.50.300:FF:000225">
    <property type="entry name" value="Thymidylate kinase"/>
    <property type="match status" value="1"/>
</dbReference>
<gene>
    <name evidence="11" type="primary">tmk</name>
    <name evidence="13" type="ORF">Athens101428_630</name>
</gene>
<dbReference type="HAMAP" id="MF_00165">
    <property type="entry name" value="Thymidylate_kinase"/>
    <property type="match status" value="1"/>
</dbReference>
<reference evidence="13 14" key="1">
    <citation type="submission" date="2017-07" db="EMBL/GenBank/DDBJ databases">
        <title>Mechanisms for carbon and nitrogen cycling indicate functional differentiation within the Candidate Phyla Radiation.</title>
        <authorList>
            <person name="Danczak R.E."/>
            <person name="Johnston M.D."/>
            <person name="Kenah C."/>
            <person name="Slattery M."/>
            <person name="Wrighton K.C."/>
            <person name="Wilkins M.J."/>
        </authorList>
    </citation>
    <scope>NUCLEOTIDE SEQUENCE [LARGE SCALE GENOMIC DNA]</scope>
    <source>
        <strain evidence="13">Athens1014_28</strain>
    </source>
</reference>
<dbReference type="Proteomes" id="UP000316495">
    <property type="component" value="Unassembled WGS sequence"/>
</dbReference>
<dbReference type="InterPro" id="IPR018094">
    <property type="entry name" value="Thymidylate_kinase"/>
</dbReference>
<evidence type="ECO:0000256" key="10">
    <source>
        <dbReference type="ARBA" id="ARBA00057735"/>
    </source>
</evidence>
<comment type="function">
    <text evidence="10 11">Phosphorylation of dTMP to form dTDP in both de novo and salvage pathways of dTTP synthesis.</text>
</comment>
<dbReference type="SUPFAM" id="SSF52540">
    <property type="entry name" value="P-loop containing nucleoside triphosphate hydrolases"/>
    <property type="match status" value="1"/>
</dbReference>